<dbReference type="PANTHER" id="PTHR37823:SF4">
    <property type="entry name" value="MENAQUINOL-CYTOCHROME C REDUCTASE CYTOCHROME B_C SUBUNIT"/>
    <property type="match status" value="1"/>
</dbReference>
<dbReference type="SUPFAM" id="SSF46626">
    <property type="entry name" value="Cytochrome c"/>
    <property type="match status" value="2"/>
</dbReference>
<evidence type="ECO:0000256" key="1">
    <source>
        <dbReference type="ARBA" id="ARBA00022448"/>
    </source>
</evidence>
<dbReference type="OrthoDB" id="9773456at2"/>
<evidence type="ECO:0000256" key="5">
    <source>
        <dbReference type="ARBA" id="ARBA00023004"/>
    </source>
</evidence>
<evidence type="ECO:0000256" key="6">
    <source>
        <dbReference type="PROSITE-ProRule" id="PRU00433"/>
    </source>
</evidence>
<organism evidence="9 10">
    <name type="scientific">Sandarakinorhabdus fusca</name>
    <dbReference type="NCBI Taxonomy" id="1439888"/>
    <lineage>
        <taxon>Bacteria</taxon>
        <taxon>Pseudomonadati</taxon>
        <taxon>Pseudomonadota</taxon>
        <taxon>Alphaproteobacteria</taxon>
        <taxon>Sphingomonadales</taxon>
        <taxon>Sphingosinicellaceae</taxon>
        <taxon>Sandarakinorhabdus</taxon>
    </lineage>
</organism>
<dbReference type="AlphaFoldDB" id="A0A7C9KJZ2"/>
<dbReference type="InterPro" id="IPR009056">
    <property type="entry name" value="Cyt_c-like_dom"/>
</dbReference>
<accession>A0A7C9KJZ2</accession>
<evidence type="ECO:0000313" key="9">
    <source>
        <dbReference type="EMBL" id="MQT18660.1"/>
    </source>
</evidence>
<dbReference type="Pfam" id="PF00034">
    <property type="entry name" value="Cytochrom_C"/>
    <property type="match status" value="2"/>
</dbReference>
<evidence type="ECO:0000256" key="7">
    <source>
        <dbReference type="SAM" id="SignalP"/>
    </source>
</evidence>
<evidence type="ECO:0000259" key="8">
    <source>
        <dbReference type="PROSITE" id="PS51007"/>
    </source>
</evidence>
<dbReference type="InterPro" id="IPR036909">
    <property type="entry name" value="Cyt_c-like_dom_sf"/>
</dbReference>
<feature type="chain" id="PRO_5028806652" evidence="7">
    <location>
        <begin position="20"/>
        <end position="264"/>
    </location>
</feature>
<evidence type="ECO:0000256" key="2">
    <source>
        <dbReference type="ARBA" id="ARBA00022617"/>
    </source>
</evidence>
<dbReference type="RefSeq" id="WP_152579134.1">
    <property type="nucleotide sequence ID" value="NZ_JAATJI010000001.1"/>
</dbReference>
<dbReference type="GO" id="GO:0009055">
    <property type="term" value="F:electron transfer activity"/>
    <property type="evidence" value="ECO:0007669"/>
    <property type="project" value="InterPro"/>
</dbReference>
<gene>
    <name evidence="9" type="ORF">F3168_15520</name>
</gene>
<feature type="signal peptide" evidence="7">
    <location>
        <begin position="1"/>
        <end position="19"/>
    </location>
</feature>
<evidence type="ECO:0000313" key="10">
    <source>
        <dbReference type="Proteomes" id="UP000481327"/>
    </source>
</evidence>
<dbReference type="Proteomes" id="UP000481327">
    <property type="component" value="Unassembled WGS sequence"/>
</dbReference>
<sequence length="264" mass="27810">MGFAPIIVAIVLAAGAAPAPGWPFDRTGADPVAHGARLAAVLGCTGCHGAALTGEDWSEPGFIRLWTSNLTRTVPDYSDAQLRNAIRSGVRQDGTPLWGMPSHLFTQLGPADIAALTAFLRNRPPAGTAHPRPVLEDGARREIAAGSFRSSVDDVRRSGGAWPPDAGARFARGRAIVRATCAECHGMDLRGGPPHPGAAARPDLRMVAAYDAAQLRQLLQTGVAIGGREVGLMSQVSRGRFRHLTEAERGAVHAYLQRVAKVAP</sequence>
<evidence type="ECO:0000256" key="4">
    <source>
        <dbReference type="ARBA" id="ARBA00022982"/>
    </source>
</evidence>
<reference evidence="9 10" key="1">
    <citation type="submission" date="2019-09" db="EMBL/GenBank/DDBJ databases">
        <title>Polymorphobacter sp. isolated from a lake in China.</title>
        <authorList>
            <person name="Liu Z."/>
        </authorList>
    </citation>
    <scope>NUCLEOTIDE SEQUENCE [LARGE SCALE GENOMIC DNA]</scope>
    <source>
        <strain evidence="9 10">D40P</strain>
    </source>
</reference>
<name>A0A7C9KJZ2_9SPHN</name>
<keyword evidence="2 6" id="KW-0349">Heme</keyword>
<comment type="caution">
    <text evidence="9">The sequence shown here is derived from an EMBL/GenBank/DDBJ whole genome shotgun (WGS) entry which is preliminary data.</text>
</comment>
<keyword evidence="5 6" id="KW-0408">Iron</keyword>
<dbReference type="GO" id="GO:0046872">
    <property type="term" value="F:metal ion binding"/>
    <property type="evidence" value="ECO:0007669"/>
    <property type="project" value="UniProtKB-KW"/>
</dbReference>
<keyword evidence="1" id="KW-0813">Transport</keyword>
<dbReference type="PANTHER" id="PTHR37823">
    <property type="entry name" value="CYTOCHROME C-553-LIKE"/>
    <property type="match status" value="1"/>
</dbReference>
<dbReference type="InterPro" id="IPR051811">
    <property type="entry name" value="Cytochrome_c550/c551-like"/>
</dbReference>
<feature type="domain" description="Cytochrome c" evidence="8">
    <location>
        <begin position="168"/>
        <end position="260"/>
    </location>
</feature>
<keyword evidence="4" id="KW-0249">Electron transport</keyword>
<dbReference type="PROSITE" id="PS51007">
    <property type="entry name" value="CYTC"/>
    <property type="match status" value="2"/>
</dbReference>
<keyword evidence="3 6" id="KW-0479">Metal-binding</keyword>
<dbReference type="EMBL" id="WIOL01000009">
    <property type="protein sequence ID" value="MQT18660.1"/>
    <property type="molecule type" value="Genomic_DNA"/>
</dbReference>
<evidence type="ECO:0000256" key="3">
    <source>
        <dbReference type="ARBA" id="ARBA00022723"/>
    </source>
</evidence>
<dbReference type="GO" id="GO:0020037">
    <property type="term" value="F:heme binding"/>
    <property type="evidence" value="ECO:0007669"/>
    <property type="project" value="InterPro"/>
</dbReference>
<proteinExistence type="predicted"/>
<keyword evidence="7" id="KW-0732">Signal</keyword>
<keyword evidence="10" id="KW-1185">Reference proteome</keyword>
<protein>
    <submittedName>
        <fullName evidence="9">C-type cytochrome</fullName>
    </submittedName>
</protein>
<feature type="domain" description="Cytochrome c" evidence="8">
    <location>
        <begin position="30"/>
        <end position="124"/>
    </location>
</feature>
<dbReference type="Gene3D" id="1.10.760.10">
    <property type="entry name" value="Cytochrome c-like domain"/>
    <property type="match status" value="2"/>
</dbReference>